<dbReference type="EMBL" id="UGGO01000001">
    <property type="protein sequence ID" value="STQ46183.1"/>
    <property type="molecule type" value="Genomic_DNA"/>
</dbReference>
<dbReference type="GO" id="GO:0160150">
    <property type="term" value="F:tRNA pseudouridine(13) synthase activity"/>
    <property type="evidence" value="ECO:0007669"/>
    <property type="project" value="UniProtKB-EC"/>
</dbReference>
<dbReference type="Proteomes" id="UP000254304">
    <property type="component" value="Unassembled WGS sequence"/>
</dbReference>
<dbReference type="InterPro" id="IPR020103">
    <property type="entry name" value="PsdUridine_synth_cat_dom_sf"/>
</dbReference>
<evidence type="ECO:0000313" key="2">
    <source>
        <dbReference type="Proteomes" id="UP000254304"/>
    </source>
</evidence>
<dbReference type="AlphaFoldDB" id="A0A377NGU5"/>
<organism evidence="1 2">
    <name type="scientific">Ewingella americana</name>
    <dbReference type="NCBI Taxonomy" id="41202"/>
    <lineage>
        <taxon>Bacteria</taxon>
        <taxon>Pseudomonadati</taxon>
        <taxon>Pseudomonadota</taxon>
        <taxon>Gammaproteobacteria</taxon>
        <taxon>Enterobacterales</taxon>
        <taxon>Yersiniaceae</taxon>
        <taxon>Ewingella</taxon>
    </lineage>
</organism>
<sequence length="40" mass="4374">MDMSRLTWLYGEPASTGKLKANPEDFIVEEDLGFEPDGGG</sequence>
<dbReference type="GO" id="GO:0006396">
    <property type="term" value="P:RNA processing"/>
    <property type="evidence" value="ECO:0007669"/>
    <property type="project" value="UniProtKB-ARBA"/>
</dbReference>
<proteinExistence type="predicted"/>
<name>A0A377NGU5_9GAMM</name>
<keyword evidence="1" id="KW-0413">Isomerase</keyword>
<protein>
    <submittedName>
        <fullName evidence="1">tRNA pseudouridine synthase D</fullName>
        <ecNumber evidence="1">5.4.99.27</ecNumber>
    </submittedName>
</protein>
<dbReference type="InterPro" id="IPR042214">
    <property type="entry name" value="TruD_catalytic"/>
</dbReference>
<dbReference type="GO" id="GO:0003723">
    <property type="term" value="F:RNA binding"/>
    <property type="evidence" value="ECO:0007669"/>
    <property type="project" value="InterPro"/>
</dbReference>
<dbReference type="SUPFAM" id="SSF55120">
    <property type="entry name" value="Pseudouridine synthase"/>
    <property type="match status" value="1"/>
</dbReference>
<dbReference type="EC" id="5.4.99.27" evidence="1"/>
<accession>A0A377NGU5</accession>
<dbReference type="GO" id="GO:0001522">
    <property type="term" value="P:pseudouridine synthesis"/>
    <property type="evidence" value="ECO:0007669"/>
    <property type="project" value="InterPro"/>
</dbReference>
<gene>
    <name evidence="1" type="primary">truD_2</name>
    <name evidence="1" type="ORF">NCTC12157_03954</name>
</gene>
<evidence type="ECO:0000313" key="1">
    <source>
        <dbReference type="EMBL" id="STQ46183.1"/>
    </source>
</evidence>
<dbReference type="Gene3D" id="3.30.2350.20">
    <property type="entry name" value="TruD, catalytic domain"/>
    <property type="match status" value="1"/>
</dbReference>
<reference evidence="1 2" key="1">
    <citation type="submission" date="2018-06" db="EMBL/GenBank/DDBJ databases">
        <authorList>
            <consortium name="Pathogen Informatics"/>
            <person name="Doyle S."/>
        </authorList>
    </citation>
    <scope>NUCLEOTIDE SEQUENCE [LARGE SCALE GENOMIC DNA]</scope>
    <source>
        <strain evidence="1 2">NCTC12157</strain>
    </source>
</reference>